<keyword evidence="2" id="KW-1185">Reference proteome</keyword>
<accession>A0ABU5S9N9</accession>
<protein>
    <submittedName>
        <fullName evidence="1">Uncharacterized protein</fullName>
    </submittedName>
</protein>
<gene>
    <name evidence="1" type="ORF">VB776_19620</name>
</gene>
<dbReference type="EMBL" id="JAYGIL010000031">
    <property type="protein sequence ID" value="MEA5405154.1"/>
    <property type="molecule type" value="Genomic_DNA"/>
</dbReference>
<dbReference type="Proteomes" id="UP001303899">
    <property type="component" value="Unassembled WGS sequence"/>
</dbReference>
<evidence type="ECO:0000313" key="1">
    <source>
        <dbReference type="EMBL" id="MEA5405154.1"/>
    </source>
</evidence>
<proteinExistence type="predicted"/>
<organism evidence="1 2">
    <name type="scientific">Arcicella gelida</name>
    <dbReference type="NCBI Taxonomy" id="2984195"/>
    <lineage>
        <taxon>Bacteria</taxon>
        <taxon>Pseudomonadati</taxon>
        <taxon>Bacteroidota</taxon>
        <taxon>Cytophagia</taxon>
        <taxon>Cytophagales</taxon>
        <taxon>Flectobacillaceae</taxon>
        <taxon>Arcicella</taxon>
    </lineage>
</organism>
<sequence>MLQTFEGTIHNGHVIFNEGVQPPRNAKVLITVLQVEEEVPKTEKVSLLFRGALKDLSQAKKDQNNKEIQDLRNEWQRDI</sequence>
<comment type="caution">
    <text evidence="1">The sequence shown here is derived from an EMBL/GenBank/DDBJ whole genome shotgun (WGS) entry which is preliminary data.</text>
</comment>
<dbReference type="RefSeq" id="WP_323698570.1">
    <property type="nucleotide sequence ID" value="NZ_JAYGIL010000031.1"/>
</dbReference>
<reference evidence="1 2" key="1">
    <citation type="submission" date="2023-12" db="EMBL/GenBank/DDBJ databases">
        <title>Novel species of the genus Arcicella isolated from rivers.</title>
        <authorList>
            <person name="Lu H."/>
        </authorList>
    </citation>
    <scope>NUCLEOTIDE SEQUENCE [LARGE SCALE GENOMIC DNA]</scope>
    <source>
        <strain evidence="1 2">DC2W</strain>
    </source>
</reference>
<evidence type="ECO:0000313" key="2">
    <source>
        <dbReference type="Proteomes" id="UP001303899"/>
    </source>
</evidence>
<name>A0ABU5S9N9_9BACT</name>